<evidence type="ECO:0000256" key="3">
    <source>
        <dbReference type="ARBA" id="ARBA00022448"/>
    </source>
</evidence>
<dbReference type="GO" id="GO:0009279">
    <property type="term" value="C:cell outer membrane"/>
    <property type="evidence" value="ECO:0007669"/>
    <property type="project" value="UniProtKB-SubCell"/>
</dbReference>
<evidence type="ECO:0000259" key="12">
    <source>
        <dbReference type="Pfam" id="PF00593"/>
    </source>
</evidence>
<keyword evidence="9 14" id="KW-0675">Receptor</keyword>
<dbReference type="InterPro" id="IPR012910">
    <property type="entry name" value="Plug_dom"/>
</dbReference>
<evidence type="ECO:0000256" key="11">
    <source>
        <dbReference type="RuleBase" id="RU003357"/>
    </source>
</evidence>
<evidence type="ECO:0000256" key="7">
    <source>
        <dbReference type="ARBA" id="ARBA00023077"/>
    </source>
</evidence>
<evidence type="ECO:0000256" key="8">
    <source>
        <dbReference type="ARBA" id="ARBA00023136"/>
    </source>
</evidence>
<keyword evidence="7 11" id="KW-0798">TonB box</keyword>
<evidence type="ECO:0000256" key="10">
    <source>
        <dbReference type="ARBA" id="ARBA00023237"/>
    </source>
</evidence>
<dbReference type="PANTHER" id="PTHR30069:SF40">
    <property type="entry name" value="TONB-DEPENDENT RECEPTOR NMB0964-RELATED"/>
    <property type="match status" value="1"/>
</dbReference>
<keyword evidence="8 11" id="KW-0472">Membrane</keyword>
<dbReference type="GO" id="GO:0015344">
    <property type="term" value="F:siderophore uptake transmembrane transporter activity"/>
    <property type="evidence" value="ECO:0007669"/>
    <property type="project" value="TreeGrafter"/>
</dbReference>
<evidence type="ECO:0000313" key="14">
    <source>
        <dbReference type="EMBL" id="MRN37789.1"/>
    </source>
</evidence>
<dbReference type="Gene3D" id="2.170.130.10">
    <property type="entry name" value="TonB-dependent receptor, plug domain"/>
    <property type="match status" value="1"/>
</dbReference>
<keyword evidence="3" id="KW-0813">Transport</keyword>
<evidence type="ECO:0000256" key="6">
    <source>
        <dbReference type="ARBA" id="ARBA00022729"/>
    </source>
</evidence>
<proteinExistence type="inferred from homology"/>
<protein>
    <submittedName>
        <fullName evidence="14">TonB-dependent receptor</fullName>
    </submittedName>
</protein>
<dbReference type="Pfam" id="PF07715">
    <property type="entry name" value="Plug"/>
    <property type="match status" value="1"/>
</dbReference>
<dbReference type="GO" id="GO:0044718">
    <property type="term" value="P:siderophore transmembrane transport"/>
    <property type="evidence" value="ECO:0007669"/>
    <property type="project" value="TreeGrafter"/>
</dbReference>
<evidence type="ECO:0000259" key="13">
    <source>
        <dbReference type="Pfam" id="PF07715"/>
    </source>
</evidence>
<keyword evidence="5" id="KW-0812">Transmembrane</keyword>
<gene>
    <name evidence="14" type="ORF">GJU80_04600</name>
</gene>
<evidence type="ECO:0000256" key="4">
    <source>
        <dbReference type="ARBA" id="ARBA00022452"/>
    </source>
</evidence>
<dbReference type="PROSITE" id="PS01156">
    <property type="entry name" value="TONB_DEPENDENT_REC_2"/>
    <property type="match status" value="1"/>
</dbReference>
<evidence type="ECO:0000256" key="1">
    <source>
        <dbReference type="ARBA" id="ARBA00004571"/>
    </source>
</evidence>
<accession>A0A7X2KYB3</accession>
<dbReference type="SUPFAM" id="SSF56935">
    <property type="entry name" value="Porins"/>
    <property type="match status" value="1"/>
</dbReference>
<organism evidence="14 15">
    <name type="scientific">Neisseria brasiliensis</name>
    <dbReference type="NCBI Taxonomy" id="2666100"/>
    <lineage>
        <taxon>Bacteria</taxon>
        <taxon>Pseudomonadati</taxon>
        <taxon>Pseudomonadota</taxon>
        <taxon>Betaproteobacteria</taxon>
        <taxon>Neisseriales</taxon>
        <taxon>Neisseriaceae</taxon>
        <taxon>Neisseria</taxon>
    </lineage>
</organism>
<reference evidence="14" key="1">
    <citation type="journal article" name="Emerg. Infect. Dis.">
        <title>Two cases of a newly characterized neisseria species.</title>
        <authorList>
            <person name="Mustapha M."/>
            <person name="Lemos A.P.S."/>
            <person name="Harrison L.H."/>
            <person name="Vantyne D."/>
            <person name="Sacchi C.T."/>
        </authorList>
    </citation>
    <scope>NUCLEOTIDE SEQUENCE</scope>
    <source>
        <strain evidence="14">N.95.16</strain>
    </source>
</reference>
<dbReference type="Proteomes" id="UP000486297">
    <property type="component" value="Unassembled WGS sequence"/>
</dbReference>
<comment type="subcellular location">
    <subcellularLocation>
        <location evidence="1">Cell outer membrane</location>
        <topology evidence="1">Multi-pass membrane protein</topology>
    </subcellularLocation>
</comment>
<dbReference type="PANTHER" id="PTHR30069">
    <property type="entry name" value="TONB-DEPENDENT OUTER MEMBRANE RECEPTOR"/>
    <property type="match status" value="1"/>
</dbReference>
<keyword evidence="10" id="KW-0998">Cell outer membrane</keyword>
<feature type="domain" description="TonB-dependent receptor-like beta-barrel" evidence="12">
    <location>
        <begin position="309"/>
        <end position="698"/>
    </location>
</feature>
<evidence type="ECO:0000256" key="2">
    <source>
        <dbReference type="ARBA" id="ARBA00009810"/>
    </source>
</evidence>
<dbReference type="EMBL" id="WJXO01000001">
    <property type="protein sequence ID" value="MRN37789.1"/>
    <property type="molecule type" value="Genomic_DNA"/>
</dbReference>
<sequence length="745" mass="83885">MRRLRSCRLIFLNLWCKQRDDFLHRARVSSGLTHGLGVSDRIIDGSVFKQKAVNLGDALNGNPGIHANQYGGGASAPVIRGQGGRRIKVLHHHGETGDMADFSPDHALTVDTVLSKQVEILRGPVTLAYSSGNVAGLVDVADNKIPEKMPEAGGVDGELTARFGSGSLEKLYAGQADIGLGKHIVLHTEGLWRKSSDYAVPHYHDARGRLKRLPDSRADSQSGSVGLSWVGEGGFIGGAYSIRKDQYGLPAHSHLYDDCHADIIWQKSLINKRYLQLYPHLLTEEDVDYDNPGLSCGVHGEGDGHAHTHNGRPWIDLKSRRYDIRAELKQPLPGFDTLRLNIGHTDYRHQEKSGDTAENFFNNQTSNIRLELRHRPTGRLKGSWGIQYLTQKSSALSAVPESLRQPMLIDNQTKRYSLFGIEQLDWDDFQLEAGMRVEKQKAAIRYDLDLIERENYFNQPLPDLGAHRQTARSFALAGNWHFAPGHKFSLTASHQERLPSTQELYAHGKHVATNTFEVGNKHLQKERSNNLELGWGYEGSRWQYNISLYRNRFQNYIYAQTLNDGRGPKSIEDDSEMKLIRYNQSGADFYGAEGEIHYQAHPRLRIGLSGDYVKGRLKKLPTLPGREDAYGKRGHIVQADQNAPRVPAARVGVHFRFQPTEQLNATLDYYRLFTQNRTARYETPTPGHHMLNAAVHYRKPARHGEWYGFIRADNLLNQSAYAHSSFLSHTPQMGRSISIGAGWKF</sequence>
<keyword evidence="6" id="KW-0732">Signal</keyword>
<dbReference type="InterPro" id="IPR010917">
    <property type="entry name" value="TonB_rcpt_CS"/>
</dbReference>
<feature type="domain" description="TonB-dependent receptor plug" evidence="13">
    <location>
        <begin position="49"/>
        <end position="136"/>
    </location>
</feature>
<dbReference type="Gene3D" id="2.40.170.20">
    <property type="entry name" value="TonB-dependent receptor, beta-barrel domain"/>
    <property type="match status" value="1"/>
</dbReference>
<keyword evidence="15" id="KW-1185">Reference proteome</keyword>
<keyword evidence="4" id="KW-1134">Transmembrane beta strand</keyword>
<dbReference type="Pfam" id="PF00593">
    <property type="entry name" value="TonB_dep_Rec_b-barrel"/>
    <property type="match status" value="1"/>
</dbReference>
<comment type="caution">
    <text evidence="14">The sequence shown here is derived from an EMBL/GenBank/DDBJ whole genome shotgun (WGS) entry which is preliminary data.</text>
</comment>
<dbReference type="InterPro" id="IPR037066">
    <property type="entry name" value="Plug_dom_sf"/>
</dbReference>
<evidence type="ECO:0000313" key="15">
    <source>
        <dbReference type="Proteomes" id="UP000486297"/>
    </source>
</evidence>
<evidence type="ECO:0000256" key="5">
    <source>
        <dbReference type="ARBA" id="ARBA00022692"/>
    </source>
</evidence>
<dbReference type="InterPro" id="IPR039426">
    <property type="entry name" value="TonB-dep_rcpt-like"/>
</dbReference>
<comment type="similarity">
    <text evidence="2 11">Belongs to the TonB-dependent receptor family.</text>
</comment>
<dbReference type="InterPro" id="IPR036942">
    <property type="entry name" value="Beta-barrel_TonB_sf"/>
</dbReference>
<dbReference type="AlphaFoldDB" id="A0A7X2KYB3"/>
<name>A0A7X2KYB3_9NEIS</name>
<dbReference type="InterPro" id="IPR000531">
    <property type="entry name" value="Beta-barrel_TonB"/>
</dbReference>
<evidence type="ECO:0000256" key="9">
    <source>
        <dbReference type="ARBA" id="ARBA00023170"/>
    </source>
</evidence>